<gene>
    <name evidence="5" type="primary">rps12</name>
    <name evidence="5" type="ORF">PMYN1_Mit31</name>
</gene>
<dbReference type="InterPro" id="IPR006032">
    <property type="entry name" value="Ribosomal_uS12"/>
</dbReference>
<comment type="similarity">
    <text evidence="1 4">Belongs to the universal ribosomal protein uS12 family.</text>
</comment>
<dbReference type="AlphaFoldDB" id="A0A5K7W0I6"/>
<dbReference type="EMBL" id="LC490352">
    <property type="protein sequence ID" value="BBL86702.1"/>
    <property type="molecule type" value="Genomic_DNA"/>
</dbReference>
<dbReference type="PROSITE" id="PS00055">
    <property type="entry name" value="RIBOSOMAL_S12"/>
    <property type="match status" value="1"/>
</dbReference>
<dbReference type="PRINTS" id="PR01034">
    <property type="entry name" value="RIBOSOMALS12"/>
</dbReference>
<evidence type="ECO:0000256" key="4">
    <source>
        <dbReference type="RuleBase" id="RU003622"/>
    </source>
</evidence>
<geneLocation type="mitochondrion" evidence="5"/>
<keyword evidence="5" id="KW-0496">Mitochondrion</keyword>
<name>A0A5K7W0I6_9EUKA</name>
<dbReference type="NCBIfam" id="TIGR00981">
    <property type="entry name" value="rpsL_bact"/>
    <property type="match status" value="1"/>
</dbReference>
<organism evidence="5 6">
    <name type="scientific">Paulinella micropora</name>
    <dbReference type="NCBI Taxonomy" id="1928728"/>
    <lineage>
        <taxon>Eukaryota</taxon>
        <taxon>Sar</taxon>
        <taxon>Rhizaria</taxon>
        <taxon>Cercozoa</taxon>
        <taxon>Imbricatea</taxon>
        <taxon>Silicofilosea</taxon>
        <taxon>Euglyphida</taxon>
        <taxon>Paulinellidae</taxon>
        <taxon>Paulinella</taxon>
    </lineage>
</organism>
<keyword evidence="3 4" id="KW-0687">Ribonucleoprotein</keyword>
<evidence type="ECO:0000256" key="3">
    <source>
        <dbReference type="ARBA" id="ARBA00023274"/>
    </source>
</evidence>
<keyword evidence="2 4" id="KW-0689">Ribosomal protein</keyword>
<proteinExistence type="inferred from homology"/>
<dbReference type="RefSeq" id="YP_009709961.1">
    <property type="nucleotide sequence ID" value="NC_045137.1"/>
</dbReference>
<keyword evidence="6" id="KW-1185">Reference proteome</keyword>
<evidence type="ECO:0000313" key="6">
    <source>
        <dbReference type="Proteomes" id="UP000503178"/>
    </source>
</evidence>
<dbReference type="GO" id="GO:0003735">
    <property type="term" value="F:structural constituent of ribosome"/>
    <property type="evidence" value="ECO:0007669"/>
    <property type="project" value="InterPro"/>
</dbReference>
<sequence length="125" mass="14630">MPSINQLLILKQRDFIKSRTFKIALSCCPQKKAYCLRVVIRSPKKPNSAKRKTAKVFISSNKYKKYCAIVGIGHNLQKWSNVLLRGGRRRDIPGVRYIAIRGKYDLRFVVKRRTKRSKYGIKRFV</sequence>
<dbReference type="Pfam" id="PF00164">
    <property type="entry name" value="Ribosom_S12_S23"/>
    <property type="match status" value="1"/>
</dbReference>
<dbReference type="GO" id="GO:0015935">
    <property type="term" value="C:small ribosomal subunit"/>
    <property type="evidence" value="ECO:0007669"/>
    <property type="project" value="InterPro"/>
</dbReference>
<accession>A0A5K7W0I6</accession>
<protein>
    <submittedName>
        <fullName evidence="5">Ribosomal protein S12</fullName>
    </submittedName>
</protein>
<dbReference type="PANTHER" id="PTHR11652">
    <property type="entry name" value="30S RIBOSOMAL PROTEIN S12 FAMILY MEMBER"/>
    <property type="match status" value="1"/>
</dbReference>
<reference evidence="5 6" key="1">
    <citation type="submission" date="2019-06" db="EMBL/GenBank/DDBJ databases">
        <title>A hidden player of endosymbiotic evolution: DNA virus triggered massive gene transfer.</title>
        <authorList>
            <person name="Matsuo M."/>
            <person name="Katahata A."/>
            <person name="Tachikawa M."/>
            <person name="Minakuchi Y."/>
            <person name="Noguchi H."/>
            <person name="Toyoda A."/>
            <person name="Fujiyama A."/>
            <person name="Suzuki Y."/>
            <person name="Satoh S."/>
            <person name="Nakayama T."/>
            <person name="Kamikawa R."/>
            <person name="Nomura M."/>
            <person name="Inagaki Y."/>
            <person name="Ishida K."/>
            <person name="Obokata J."/>
        </authorList>
    </citation>
    <scope>NUCLEOTIDE SEQUENCE [LARGE SCALE GENOMIC DNA]</scope>
    <source>
        <strain evidence="5 6">MYN1</strain>
    </source>
</reference>
<dbReference type="SUPFAM" id="SSF50249">
    <property type="entry name" value="Nucleic acid-binding proteins"/>
    <property type="match status" value="1"/>
</dbReference>
<evidence type="ECO:0000313" key="5">
    <source>
        <dbReference type="EMBL" id="BBL86702.1"/>
    </source>
</evidence>
<dbReference type="Proteomes" id="UP000503178">
    <property type="component" value="Mitochondrion MT"/>
</dbReference>
<dbReference type="InterPro" id="IPR005679">
    <property type="entry name" value="Ribosomal_uS12_bac"/>
</dbReference>
<dbReference type="Gene3D" id="2.40.50.140">
    <property type="entry name" value="Nucleic acid-binding proteins"/>
    <property type="match status" value="1"/>
</dbReference>
<dbReference type="PIRSF" id="PIRSF002133">
    <property type="entry name" value="Ribosomal_S12/S23"/>
    <property type="match status" value="1"/>
</dbReference>
<dbReference type="GO" id="GO:0006412">
    <property type="term" value="P:translation"/>
    <property type="evidence" value="ECO:0007669"/>
    <property type="project" value="InterPro"/>
</dbReference>
<evidence type="ECO:0000256" key="2">
    <source>
        <dbReference type="ARBA" id="ARBA00022980"/>
    </source>
</evidence>
<evidence type="ECO:0000256" key="1">
    <source>
        <dbReference type="ARBA" id="ARBA00005657"/>
    </source>
</evidence>
<dbReference type="InterPro" id="IPR012340">
    <property type="entry name" value="NA-bd_OB-fold"/>
</dbReference>
<dbReference type="GeneID" id="42317568"/>